<dbReference type="EMBL" id="MAAO01000002">
    <property type="protein sequence ID" value="OUR99769.1"/>
    <property type="molecule type" value="Genomic_DNA"/>
</dbReference>
<evidence type="ECO:0008006" key="3">
    <source>
        <dbReference type="Google" id="ProtNLM"/>
    </source>
</evidence>
<reference evidence="2" key="1">
    <citation type="journal article" date="2017" name="Proc. Natl. Acad. Sci. U.S.A.">
        <title>Simulation of Deepwater Horizon oil plume reveals substrate specialization within a complex community of hydrocarbon-degraders.</title>
        <authorList>
            <person name="Hu P."/>
            <person name="Dubinsky E.A."/>
            <person name="Probst A.J."/>
            <person name="Wang J."/>
            <person name="Sieber C.M.K."/>
            <person name="Tom L.M."/>
            <person name="Gardinali P."/>
            <person name="Banfield J.F."/>
            <person name="Atlas R.M."/>
            <person name="Andersen G.L."/>
        </authorList>
    </citation>
    <scope>NUCLEOTIDE SEQUENCE [LARGE SCALE GENOMIC DNA]</scope>
</reference>
<evidence type="ECO:0000313" key="1">
    <source>
        <dbReference type="EMBL" id="OUR99769.1"/>
    </source>
</evidence>
<organism evidence="1 2">
    <name type="scientific">Halobacteriovorax marinus</name>
    <dbReference type="NCBI Taxonomy" id="97084"/>
    <lineage>
        <taxon>Bacteria</taxon>
        <taxon>Pseudomonadati</taxon>
        <taxon>Bdellovibrionota</taxon>
        <taxon>Bacteriovoracia</taxon>
        <taxon>Bacteriovoracales</taxon>
        <taxon>Halobacteriovoraceae</taxon>
        <taxon>Halobacteriovorax</taxon>
    </lineage>
</organism>
<accession>A0A1Y5FCF7</accession>
<protein>
    <recommendedName>
        <fullName evidence="3">DUF4258 domain-containing protein</fullName>
    </recommendedName>
</protein>
<sequence length="103" mass="11652">MSELIEDVILTENCLRKARERGITIRQVFEAITYGRPWVTELGGLSFYHNGIEVITCASFEYAITVIDHGQDLTHELASVDMDVSPPLRITHDVVEPLSYMLT</sequence>
<comment type="caution">
    <text evidence="1">The sequence shown here is derived from an EMBL/GenBank/DDBJ whole genome shotgun (WGS) entry which is preliminary data.</text>
</comment>
<proteinExistence type="predicted"/>
<gene>
    <name evidence="1" type="ORF">A9Q84_01715</name>
</gene>
<evidence type="ECO:0000313" key="2">
    <source>
        <dbReference type="Proteomes" id="UP000196531"/>
    </source>
</evidence>
<name>A0A1Y5FCF7_9BACT</name>
<dbReference type="Proteomes" id="UP000196531">
    <property type="component" value="Unassembled WGS sequence"/>
</dbReference>
<dbReference type="AlphaFoldDB" id="A0A1Y5FCF7"/>